<dbReference type="RefSeq" id="WP_344707245.1">
    <property type="nucleotide sequence ID" value="NZ_BAABBQ010000001.1"/>
</dbReference>
<comment type="caution">
    <text evidence="1">The sequence shown here is derived from an EMBL/GenBank/DDBJ whole genome shotgun (WGS) entry which is preliminary data.</text>
</comment>
<proteinExistence type="predicted"/>
<evidence type="ECO:0000313" key="1">
    <source>
        <dbReference type="EMBL" id="GAA4019740.1"/>
    </source>
</evidence>
<dbReference type="Proteomes" id="UP001500235">
    <property type="component" value="Unassembled WGS sequence"/>
</dbReference>
<sequence length="341" mass="35900">MSEEWPIAAPPLAGGKKAAATVRPVDGDRRLSAAVRDFFLEPGTRLTEQERALMTAMLHGLVDRIADELRARVDPSTAAACPSTAAELVADLTRAGLLQDEALVGLLLRRADIQRLAQSAGEGGRTRLQRWTADEDAEVAASAMTLLTARGRGRDRYGRIALDMVDLPQPLSFGLVQVVAAALGRLCSAPSDNALALAAADLLAERPQGRRLEEIEAELAEALGSERRQEAGLLVSLAADGEAPLLAAILAAEAGIAPEEGWRCLLGGGEQLALLLRMAGIIRREAAALLAHAGPALGFGDPVKAIEAYDALAQEQVDAARAELELPPAFRRAKAVLAHHG</sequence>
<organism evidence="1 2">
    <name type="scientific">Sphingomonas swuensis</name>
    <dbReference type="NCBI Taxonomy" id="977800"/>
    <lineage>
        <taxon>Bacteria</taxon>
        <taxon>Pseudomonadati</taxon>
        <taxon>Pseudomonadota</taxon>
        <taxon>Alphaproteobacteria</taxon>
        <taxon>Sphingomonadales</taxon>
        <taxon>Sphingomonadaceae</taxon>
        <taxon>Sphingomonas</taxon>
    </lineage>
</organism>
<name>A0ABP7T1K8_9SPHN</name>
<evidence type="ECO:0008006" key="3">
    <source>
        <dbReference type="Google" id="ProtNLM"/>
    </source>
</evidence>
<accession>A0ABP7T1K8</accession>
<protein>
    <recommendedName>
        <fullName evidence="3">DUF2336 domain-containing protein</fullName>
    </recommendedName>
</protein>
<reference evidence="2" key="1">
    <citation type="journal article" date="2019" name="Int. J. Syst. Evol. Microbiol.">
        <title>The Global Catalogue of Microorganisms (GCM) 10K type strain sequencing project: providing services to taxonomists for standard genome sequencing and annotation.</title>
        <authorList>
            <consortium name="The Broad Institute Genomics Platform"/>
            <consortium name="The Broad Institute Genome Sequencing Center for Infectious Disease"/>
            <person name="Wu L."/>
            <person name="Ma J."/>
        </authorList>
    </citation>
    <scope>NUCLEOTIDE SEQUENCE [LARGE SCALE GENOMIC DNA]</scope>
    <source>
        <strain evidence="2">JCM 17563</strain>
    </source>
</reference>
<keyword evidence="2" id="KW-1185">Reference proteome</keyword>
<evidence type="ECO:0000313" key="2">
    <source>
        <dbReference type="Proteomes" id="UP001500235"/>
    </source>
</evidence>
<gene>
    <name evidence="1" type="ORF">GCM10022280_19740</name>
</gene>
<dbReference type="EMBL" id="BAABBQ010000001">
    <property type="protein sequence ID" value="GAA4019740.1"/>
    <property type="molecule type" value="Genomic_DNA"/>
</dbReference>